<comment type="subcellular location">
    <subcellularLocation>
        <location evidence="1">Membrane</location>
        <topology evidence="1">Single-pass membrane protein</topology>
    </subcellularLocation>
</comment>
<organism evidence="9 10">
    <name type="scientific">Sulfoacidibacillus ferrooxidans</name>
    <dbReference type="NCBI Taxonomy" id="2005001"/>
    <lineage>
        <taxon>Bacteria</taxon>
        <taxon>Bacillati</taxon>
        <taxon>Bacillota</taxon>
        <taxon>Bacilli</taxon>
        <taxon>Bacillales</taxon>
        <taxon>Alicyclobacillaceae</taxon>
        <taxon>Sulfoacidibacillus</taxon>
    </lineage>
</organism>
<keyword evidence="5 6" id="KW-0472">Membrane</keyword>
<keyword evidence="4 6" id="KW-1133">Transmembrane helix</keyword>
<reference evidence="9" key="1">
    <citation type="submission" date="2022-03" db="EMBL/GenBank/DDBJ databases">
        <title>Draft Genome Sequence of Firmicute Strain S0AB, a Heterotrophic Iron/Sulfur-Oxidizing Extreme Acidophile.</title>
        <authorList>
            <person name="Vergara E."/>
            <person name="Pakostova E."/>
            <person name="Johnson D.B."/>
            <person name="Holmes D.S."/>
        </authorList>
    </citation>
    <scope>NUCLEOTIDE SEQUENCE</scope>
    <source>
        <strain evidence="9">S0AB</strain>
    </source>
</reference>
<dbReference type="Gene3D" id="2.40.30.170">
    <property type="match status" value="1"/>
</dbReference>
<evidence type="ECO:0000256" key="5">
    <source>
        <dbReference type="ARBA" id="ARBA00023136"/>
    </source>
</evidence>
<feature type="domain" description="YknX-like beta-barrel" evidence="7">
    <location>
        <begin position="121"/>
        <end position="210"/>
    </location>
</feature>
<dbReference type="PANTHER" id="PTHR30386">
    <property type="entry name" value="MEMBRANE FUSION SUBUNIT OF EMRAB-TOLC MULTIDRUG EFFLUX PUMP"/>
    <property type="match status" value="1"/>
</dbReference>
<evidence type="ECO:0000256" key="3">
    <source>
        <dbReference type="ARBA" id="ARBA00022692"/>
    </source>
</evidence>
<comment type="similarity">
    <text evidence="2">Belongs to the membrane fusion protein (MFP) (TC 8.A.1) family.</text>
</comment>
<dbReference type="Pfam" id="PF25997">
    <property type="entry name" value="BSH_YhbJ"/>
    <property type="match status" value="1"/>
</dbReference>
<dbReference type="Pfam" id="PF25990">
    <property type="entry name" value="Beta-barrel_YknX"/>
    <property type="match status" value="1"/>
</dbReference>
<dbReference type="SUPFAM" id="SSF51230">
    <property type="entry name" value="Single hybrid motif"/>
    <property type="match status" value="1"/>
</dbReference>
<dbReference type="GO" id="GO:0016020">
    <property type="term" value="C:membrane"/>
    <property type="evidence" value="ECO:0007669"/>
    <property type="project" value="UniProtKB-SubCell"/>
</dbReference>
<dbReference type="InterPro" id="IPR058635">
    <property type="entry name" value="BSH_YhbJ"/>
</dbReference>
<feature type="domain" description="YhbJ barrel-sandwich hybrid" evidence="8">
    <location>
        <begin position="46"/>
        <end position="115"/>
    </location>
</feature>
<sequence length="213" mass="22280">MKSSRTIGIFTIVLIAVIVILVGGGYYVYEQANYVTSSDASIQGTIVPLTAPQDGTLQNWNLSIGENVTKHAVIGQTDGLAGITDIYAPISGTVVQNNAVDNELVVPGQPLGYVVNLNNLDVVANVQETEINNVAVGKTVDITINAYPNTSFTGTVTQIGGGSTVVTEGVPNTSLTGAFNKQTQRVPVYISIAGSEGKTLMPGMSVEVSIHRN</sequence>
<dbReference type="RefSeq" id="WP_241714620.1">
    <property type="nucleotide sequence ID" value="NZ_JALBUF010000006.1"/>
</dbReference>
<gene>
    <name evidence="9" type="ORF">MM817_02103</name>
</gene>
<comment type="caution">
    <text evidence="9">The sequence shown here is derived from an EMBL/GenBank/DDBJ whole genome shotgun (WGS) entry which is preliminary data.</text>
</comment>
<dbReference type="AlphaFoldDB" id="A0A9X1V9X5"/>
<protein>
    <submittedName>
        <fullName evidence="9">Uncharacterized protein</fullName>
    </submittedName>
</protein>
<dbReference type="InterPro" id="IPR058636">
    <property type="entry name" value="Beta-barrel_YknX"/>
</dbReference>
<dbReference type="EMBL" id="JALBUF010000006">
    <property type="protein sequence ID" value="MCI0183812.1"/>
    <property type="molecule type" value="Genomic_DNA"/>
</dbReference>
<evidence type="ECO:0000313" key="9">
    <source>
        <dbReference type="EMBL" id="MCI0183812.1"/>
    </source>
</evidence>
<keyword evidence="10" id="KW-1185">Reference proteome</keyword>
<name>A0A9X1V9X5_9BACL</name>
<dbReference type="InterPro" id="IPR011053">
    <property type="entry name" value="Single_hybrid_motif"/>
</dbReference>
<keyword evidence="3 6" id="KW-0812">Transmembrane</keyword>
<evidence type="ECO:0000313" key="10">
    <source>
        <dbReference type="Proteomes" id="UP001139263"/>
    </source>
</evidence>
<proteinExistence type="inferred from homology"/>
<evidence type="ECO:0000256" key="6">
    <source>
        <dbReference type="SAM" id="Phobius"/>
    </source>
</evidence>
<evidence type="ECO:0000256" key="4">
    <source>
        <dbReference type="ARBA" id="ARBA00022989"/>
    </source>
</evidence>
<accession>A0A9X1V9X5</accession>
<evidence type="ECO:0000259" key="8">
    <source>
        <dbReference type="Pfam" id="PF25997"/>
    </source>
</evidence>
<dbReference type="Proteomes" id="UP001139263">
    <property type="component" value="Unassembled WGS sequence"/>
</dbReference>
<evidence type="ECO:0000256" key="2">
    <source>
        <dbReference type="ARBA" id="ARBA00009477"/>
    </source>
</evidence>
<evidence type="ECO:0000259" key="7">
    <source>
        <dbReference type="Pfam" id="PF25990"/>
    </source>
</evidence>
<feature type="transmembrane region" description="Helical" evidence="6">
    <location>
        <begin position="7"/>
        <end position="29"/>
    </location>
</feature>
<dbReference type="Gene3D" id="2.40.50.100">
    <property type="match status" value="1"/>
</dbReference>
<dbReference type="InterPro" id="IPR050739">
    <property type="entry name" value="MFP"/>
</dbReference>
<dbReference type="PANTHER" id="PTHR30386:SF26">
    <property type="entry name" value="TRANSPORT PROTEIN COMB"/>
    <property type="match status" value="1"/>
</dbReference>
<evidence type="ECO:0000256" key="1">
    <source>
        <dbReference type="ARBA" id="ARBA00004167"/>
    </source>
</evidence>